<comment type="caution">
    <text evidence="2">The sequence shown here is derived from an EMBL/GenBank/DDBJ whole genome shotgun (WGS) entry which is preliminary data.</text>
</comment>
<dbReference type="Pfam" id="PF08240">
    <property type="entry name" value="ADH_N"/>
    <property type="match status" value="1"/>
</dbReference>
<dbReference type="Proteomes" id="UP000433652">
    <property type="component" value="Unassembled WGS sequence"/>
</dbReference>
<sequence length="327" mass="33870">MRLLASLVPGDASSLSLVTAPVPDPEAGQVRVTVAACGINYPDVLMIEDRYQFTIERPFAPGIEIAGTIDAVGDGVVGWSLGMRVVLQVDHGGLADFVVADASALIELPANVAFETAAASLLTYGTSYHALRDRAALRAGETLFVLGAGGGVGLAAVELGKMLGARVVAGVSSSAKAGIARKAGADVVFEYPTNVEDQAVLARLFATQCPDGVDVAYDPVGGMYAEPLIRRMRQGGRYLVVGFAGGIPRVPLNLVLLKQCALVGVFWGAAMKADPDGSKAMLRELLQLLGDGQIAPPAPTIFPLERGGLAIAALKNRTAVGKLVVRP</sequence>
<dbReference type="InterPro" id="IPR051397">
    <property type="entry name" value="Zn-ADH-like_protein"/>
</dbReference>
<dbReference type="SUPFAM" id="SSF50129">
    <property type="entry name" value="GroES-like"/>
    <property type="match status" value="1"/>
</dbReference>
<dbReference type="CDD" id="cd08241">
    <property type="entry name" value="QOR1"/>
    <property type="match status" value="1"/>
</dbReference>
<dbReference type="SUPFAM" id="SSF51735">
    <property type="entry name" value="NAD(P)-binding Rossmann-fold domains"/>
    <property type="match status" value="1"/>
</dbReference>
<dbReference type="OrthoDB" id="4190732at2"/>
<dbReference type="InterPro" id="IPR013154">
    <property type="entry name" value="ADH-like_N"/>
</dbReference>
<reference evidence="2 3" key="1">
    <citation type="submission" date="2019-12" db="EMBL/GenBank/DDBJ databases">
        <title>Genomic-based taxomic classification of the family Erythrobacteraceae.</title>
        <authorList>
            <person name="Xu L."/>
        </authorList>
    </citation>
    <scope>NUCLEOTIDE SEQUENCE [LARGE SCALE GENOMIC DNA]</scope>
    <source>
        <strain evidence="2 3">MCCC 1K01500</strain>
    </source>
</reference>
<dbReference type="Gene3D" id="3.40.50.720">
    <property type="entry name" value="NAD(P)-binding Rossmann-like Domain"/>
    <property type="match status" value="1"/>
</dbReference>
<accession>A0A6I4SXQ9</accession>
<dbReference type="GO" id="GO:0016491">
    <property type="term" value="F:oxidoreductase activity"/>
    <property type="evidence" value="ECO:0007669"/>
    <property type="project" value="InterPro"/>
</dbReference>
<dbReference type="InterPro" id="IPR020843">
    <property type="entry name" value="ER"/>
</dbReference>
<dbReference type="InterPro" id="IPR011032">
    <property type="entry name" value="GroES-like_sf"/>
</dbReference>
<name>A0A6I4SXQ9_9SPHN</name>
<proteinExistence type="predicted"/>
<evidence type="ECO:0000259" key="1">
    <source>
        <dbReference type="SMART" id="SM00829"/>
    </source>
</evidence>
<dbReference type="InterPro" id="IPR013149">
    <property type="entry name" value="ADH-like_C"/>
</dbReference>
<keyword evidence="3" id="KW-1185">Reference proteome</keyword>
<dbReference type="SMART" id="SM00829">
    <property type="entry name" value="PKS_ER"/>
    <property type="match status" value="1"/>
</dbReference>
<evidence type="ECO:0000313" key="2">
    <source>
        <dbReference type="EMBL" id="MXO60643.1"/>
    </source>
</evidence>
<dbReference type="AlphaFoldDB" id="A0A6I4SXQ9"/>
<evidence type="ECO:0000313" key="3">
    <source>
        <dbReference type="Proteomes" id="UP000433652"/>
    </source>
</evidence>
<dbReference type="Pfam" id="PF00107">
    <property type="entry name" value="ADH_zinc_N"/>
    <property type="match status" value="1"/>
</dbReference>
<dbReference type="Gene3D" id="3.90.180.10">
    <property type="entry name" value="Medium-chain alcohol dehydrogenases, catalytic domain"/>
    <property type="match status" value="1"/>
</dbReference>
<organism evidence="2 3">
    <name type="scientific">Croceibacterium salegens</name>
    <dbReference type="NCBI Taxonomy" id="1737568"/>
    <lineage>
        <taxon>Bacteria</taxon>
        <taxon>Pseudomonadati</taxon>
        <taxon>Pseudomonadota</taxon>
        <taxon>Alphaproteobacteria</taxon>
        <taxon>Sphingomonadales</taxon>
        <taxon>Erythrobacteraceae</taxon>
        <taxon>Croceibacterium</taxon>
    </lineage>
</organism>
<dbReference type="InterPro" id="IPR036291">
    <property type="entry name" value="NAD(P)-bd_dom_sf"/>
</dbReference>
<protein>
    <submittedName>
        <fullName evidence="2">Zinc-binding dehydrogenase</fullName>
    </submittedName>
</protein>
<gene>
    <name evidence="2" type="ORF">GRI89_13950</name>
</gene>
<dbReference type="EMBL" id="WTYM01000054">
    <property type="protein sequence ID" value="MXO60643.1"/>
    <property type="molecule type" value="Genomic_DNA"/>
</dbReference>
<dbReference type="PANTHER" id="PTHR43677:SF4">
    <property type="entry name" value="QUINONE OXIDOREDUCTASE-LIKE PROTEIN 2"/>
    <property type="match status" value="1"/>
</dbReference>
<feature type="domain" description="Enoyl reductase (ER)" evidence="1">
    <location>
        <begin position="10"/>
        <end position="325"/>
    </location>
</feature>
<dbReference type="PANTHER" id="PTHR43677">
    <property type="entry name" value="SHORT-CHAIN DEHYDROGENASE/REDUCTASE"/>
    <property type="match status" value="1"/>
</dbReference>